<comment type="caution">
    <text evidence="2">The sequence shown here is derived from an EMBL/GenBank/DDBJ whole genome shotgun (WGS) entry which is preliminary data.</text>
</comment>
<dbReference type="Proteomes" id="UP000823894">
    <property type="component" value="Unassembled WGS sequence"/>
</dbReference>
<dbReference type="EMBL" id="DWWK01000119">
    <property type="protein sequence ID" value="HJC38932.1"/>
    <property type="molecule type" value="Genomic_DNA"/>
</dbReference>
<keyword evidence="1" id="KW-1133">Transmembrane helix</keyword>
<name>A0A9D2NVY5_9FIRM</name>
<feature type="transmembrane region" description="Helical" evidence="1">
    <location>
        <begin position="7"/>
        <end position="26"/>
    </location>
</feature>
<sequence length="137" mass="15900">MKKKKYLLIIMIVFALAAASAIWYFLPKIFLSGVEPSDIKSIAVFDGNTGKGFDINDADEIRYIIENIQGIKMERDNISIGYLGVSFRMHFYDKTGKEIESFIMNSANTIRKDPFFYRCDDNLCFDYLKELEDKYTD</sequence>
<dbReference type="AlphaFoldDB" id="A0A9D2NVY5"/>
<evidence type="ECO:0000313" key="3">
    <source>
        <dbReference type="Proteomes" id="UP000823894"/>
    </source>
</evidence>
<evidence type="ECO:0000313" key="2">
    <source>
        <dbReference type="EMBL" id="HJC38932.1"/>
    </source>
</evidence>
<reference evidence="2" key="2">
    <citation type="submission" date="2021-04" db="EMBL/GenBank/DDBJ databases">
        <authorList>
            <person name="Gilroy R."/>
        </authorList>
    </citation>
    <scope>NUCLEOTIDE SEQUENCE</scope>
    <source>
        <strain evidence="2">ChiGjej1B1-1692</strain>
    </source>
</reference>
<proteinExistence type="predicted"/>
<keyword evidence="1" id="KW-0472">Membrane</keyword>
<reference evidence="2" key="1">
    <citation type="journal article" date="2021" name="PeerJ">
        <title>Extensive microbial diversity within the chicken gut microbiome revealed by metagenomics and culture.</title>
        <authorList>
            <person name="Gilroy R."/>
            <person name="Ravi A."/>
            <person name="Getino M."/>
            <person name="Pursley I."/>
            <person name="Horton D.L."/>
            <person name="Alikhan N.F."/>
            <person name="Baker D."/>
            <person name="Gharbi K."/>
            <person name="Hall N."/>
            <person name="Watson M."/>
            <person name="Adriaenssens E.M."/>
            <person name="Foster-Nyarko E."/>
            <person name="Jarju S."/>
            <person name="Secka A."/>
            <person name="Antonio M."/>
            <person name="Oren A."/>
            <person name="Chaudhuri R.R."/>
            <person name="La Ragione R."/>
            <person name="Hildebrand F."/>
            <person name="Pallen M.J."/>
        </authorList>
    </citation>
    <scope>NUCLEOTIDE SEQUENCE</scope>
    <source>
        <strain evidence="2">ChiGjej1B1-1692</strain>
    </source>
</reference>
<evidence type="ECO:0000256" key="1">
    <source>
        <dbReference type="SAM" id="Phobius"/>
    </source>
</evidence>
<keyword evidence="1" id="KW-0812">Transmembrane</keyword>
<organism evidence="2 3">
    <name type="scientific">Candidatus Mediterraneibacter faecigallinarum</name>
    <dbReference type="NCBI Taxonomy" id="2838669"/>
    <lineage>
        <taxon>Bacteria</taxon>
        <taxon>Bacillati</taxon>
        <taxon>Bacillota</taxon>
        <taxon>Clostridia</taxon>
        <taxon>Lachnospirales</taxon>
        <taxon>Lachnospiraceae</taxon>
        <taxon>Mediterraneibacter</taxon>
    </lineage>
</organism>
<protein>
    <submittedName>
        <fullName evidence="2">Uncharacterized protein</fullName>
    </submittedName>
</protein>
<gene>
    <name evidence="2" type="ORF">H9757_07715</name>
</gene>
<accession>A0A9D2NVY5</accession>